<feature type="site" description="Interaction with the cone snail toxin Con-ikot-ikot" evidence="16">
    <location>
        <position position="669"/>
    </location>
</feature>
<dbReference type="SMART" id="SM00079">
    <property type="entry name" value="PBPe"/>
    <property type="match status" value="1"/>
</dbReference>
<gene>
    <name evidence="22" type="ORF">B7P43_G06117</name>
</gene>
<keyword evidence="3" id="KW-1003">Cell membrane</keyword>
<feature type="binding site" evidence="15">
    <location>
        <position position="664"/>
    </location>
    <ligand>
        <name>L-glutamate</name>
        <dbReference type="ChEBI" id="CHEBI:29985"/>
    </ligand>
</feature>
<evidence type="ECO:0000256" key="7">
    <source>
        <dbReference type="ARBA" id="ARBA00023065"/>
    </source>
</evidence>
<dbReference type="Gene3D" id="3.40.50.2300">
    <property type="match status" value="2"/>
</dbReference>
<feature type="domain" description="Ionotropic glutamate receptor L-glutamate and glycine-binding" evidence="21">
    <location>
        <begin position="423"/>
        <end position="475"/>
    </location>
</feature>
<keyword evidence="11" id="KW-0628">Postsynaptic cell membrane</keyword>
<keyword evidence="2" id="KW-0813">Transport</keyword>
<dbReference type="EMBL" id="NEVH01012087">
    <property type="protein sequence ID" value="PNF30824.1"/>
    <property type="molecule type" value="Genomic_DNA"/>
</dbReference>
<evidence type="ECO:0000313" key="22">
    <source>
        <dbReference type="EMBL" id="PNF30824.1"/>
    </source>
</evidence>
<dbReference type="InterPro" id="IPR001320">
    <property type="entry name" value="Iontro_rcpt_C"/>
</dbReference>
<feature type="transmembrane region" description="Helical" evidence="18">
    <location>
        <begin position="535"/>
        <end position="554"/>
    </location>
</feature>
<feature type="domain" description="Ionotropic glutamate receptor C-terminal" evidence="20">
    <location>
        <begin position="413"/>
        <end position="777"/>
    </location>
</feature>
<dbReference type="PRINTS" id="PR00177">
    <property type="entry name" value="NMDARECEPTOR"/>
</dbReference>
<dbReference type="Pfam" id="PF00060">
    <property type="entry name" value="Lig_chan"/>
    <property type="match status" value="1"/>
</dbReference>
<feature type="binding site" evidence="15">
    <location>
        <position position="663"/>
    </location>
    <ligand>
        <name>L-glutamate</name>
        <dbReference type="ChEBI" id="CHEBI:29985"/>
    </ligand>
</feature>
<dbReference type="CDD" id="cd06382">
    <property type="entry name" value="PBP1_iGluR_Kainate"/>
    <property type="match status" value="1"/>
</dbReference>
<evidence type="ECO:0000256" key="6">
    <source>
        <dbReference type="ARBA" id="ARBA00023018"/>
    </source>
</evidence>
<dbReference type="InterPro" id="IPR019594">
    <property type="entry name" value="Glu/Gly-bd"/>
</dbReference>
<dbReference type="FunFam" id="1.10.287.70:FF:000010">
    <property type="entry name" value="Putative glutamate receptor ionotropic kainate 1"/>
    <property type="match status" value="1"/>
</dbReference>
<dbReference type="Pfam" id="PF10613">
    <property type="entry name" value="Lig_chan-Glu_bd"/>
    <property type="match status" value="1"/>
</dbReference>
<keyword evidence="5 18" id="KW-1133">Transmembrane helix</keyword>
<dbReference type="OrthoDB" id="5984008at2759"/>
<keyword evidence="10" id="KW-0325">Glycoprotein</keyword>
<comment type="caution">
    <text evidence="22">The sequence shown here is derived from an EMBL/GenBank/DDBJ whole genome shotgun (WGS) entry which is preliminary data.</text>
</comment>
<keyword evidence="7" id="KW-0406">Ion transport</keyword>
<evidence type="ECO:0000256" key="18">
    <source>
        <dbReference type="SAM" id="Phobius"/>
    </source>
</evidence>
<feature type="transmembrane region" description="Helical" evidence="18">
    <location>
        <begin position="804"/>
        <end position="828"/>
    </location>
</feature>
<dbReference type="InterPro" id="IPR001828">
    <property type="entry name" value="ANF_lig-bd_rcpt"/>
</dbReference>
<dbReference type="SUPFAM" id="SSF53850">
    <property type="entry name" value="Periplasmic binding protein-like II"/>
    <property type="match status" value="1"/>
</dbReference>
<evidence type="ECO:0000256" key="13">
    <source>
        <dbReference type="ARBA" id="ARBA00023303"/>
    </source>
</evidence>
<evidence type="ECO:0000256" key="12">
    <source>
        <dbReference type="ARBA" id="ARBA00023286"/>
    </source>
</evidence>
<comment type="subcellular location">
    <subcellularLocation>
        <location evidence="14">Postsynaptic cell membrane</location>
        <topology evidence="14">Multi-pass membrane protein</topology>
    </subcellularLocation>
</comment>
<keyword evidence="13" id="KW-0407">Ion channel</keyword>
<protein>
    <submittedName>
        <fullName evidence="22">Glutamate receptor ionotropic, kainate 2</fullName>
    </submittedName>
</protein>
<dbReference type="GO" id="GO:0015276">
    <property type="term" value="F:ligand-gated monoatomic ion channel activity"/>
    <property type="evidence" value="ECO:0007669"/>
    <property type="project" value="InterPro"/>
</dbReference>
<keyword evidence="9 22" id="KW-0675">Receptor</keyword>
<feature type="chain" id="PRO_5014395328" evidence="19">
    <location>
        <begin position="20"/>
        <end position="899"/>
    </location>
</feature>
<evidence type="ECO:0000256" key="17">
    <source>
        <dbReference type="PIRSR" id="PIRSR601508-3"/>
    </source>
</evidence>
<feature type="site" description="Crucial to convey clamshell closure to channel opening" evidence="16">
    <location>
        <position position="642"/>
    </location>
</feature>
<evidence type="ECO:0000256" key="15">
    <source>
        <dbReference type="PIRSR" id="PIRSR601508-1"/>
    </source>
</evidence>
<dbReference type="SMART" id="SM00918">
    <property type="entry name" value="Lig_chan-Glu_bd"/>
    <property type="match status" value="1"/>
</dbReference>
<dbReference type="SUPFAM" id="SSF53822">
    <property type="entry name" value="Periplasmic binding protein-like I"/>
    <property type="match status" value="1"/>
</dbReference>
<feature type="site" description="Interaction with the cone snail toxin Con-ikot-ikot" evidence="16">
    <location>
        <position position="760"/>
    </location>
</feature>
<keyword evidence="23" id="KW-1185">Reference proteome</keyword>
<dbReference type="GO" id="GO:0038023">
    <property type="term" value="F:signaling receptor activity"/>
    <property type="evidence" value="ECO:0007669"/>
    <property type="project" value="InterPro"/>
</dbReference>
<feature type="signal peptide" evidence="19">
    <location>
        <begin position="1"/>
        <end position="19"/>
    </location>
</feature>
<evidence type="ECO:0000256" key="3">
    <source>
        <dbReference type="ARBA" id="ARBA00022475"/>
    </source>
</evidence>
<keyword evidence="19" id="KW-0732">Signal</keyword>
<dbReference type="InParanoid" id="A0A2J7QQG1"/>
<reference evidence="22 23" key="1">
    <citation type="submission" date="2017-12" db="EMBL/GenBank/DDBJ databases">
        <title>Hemimetabolous genomes reveal molecular basis of termite eusociality.</title>
        <authorList>
            <person name="Harrison M.C."/>
            <person name="Jongepier E."/>
            <person name="Robertson H.M."/>
            <person name="Arning N."/>
            <person name="Bitard-Feildel T."/>
            <person name="Chao H."/>
            <person name="Childers C.P."/>
            <person name="Dinh H."/>
            <person name="Doddapaneni H."/>
            <person name="Dugan S."/>
            <person name="Gowin J."/>
            <person name="Greiner C."/>
            <person name="Han Y."/>
            <person name="Hu H."/>
            <person name="Hughes D.S.T."/>
            <person name="Huylmans A.-K."/>
            <person name="Kemena C."/>
            <person name="Kremer L.P.M."/>
            <person name="Lee S.L."/>
            <person name="Lopez-Ezquerra A."/>
            <person name="Mallet L."/>
            <person name="Monroy-Kuhn J.M."/>
            <person name="Moser A."/>
            <person name="Murali S.C."/>
            <person name="Muzny D.M."/>
            <person name="Otani S."/>
            <person name="Piulachs M.-D."/>
            <person name="Poelchau M."/>
            <person name="Qu J."/>
            <person name="Schaub F."/>
            <person name="Wada-Katsumata A."/>
            <person name="Worley K.C."/>
            <person name="Xie Q."/>
            <person name="Ylla G."/>
            <person name="Poulsen M."/>
            <person name="Gibbs R.A."/>
            <person name="Schal C."/>
            <person name="Richards S."/>
            <person name="Belles X."/>
            <person name="Korb J."/>
            <person name="Bornberg-Bauer E."/>
        </authorList>
    </citation>
    <scope>NUCLEOTIDE SEQUENCE [LARGE SCALE GENOMIC DNA]</scope>
    <source>
        <tissue evidence="22">Whole body</tissue>
    </source>
</reference>
<evidence type="ECO:0000256" key="5">
    <source>
        <dbReference type="ARBA" id="ARBA00022989"/>
    </source>
</evidence>
<keyword evidence="17" id="KW-1015">Disulfide bond</keyword>
<evidence type="ECO:0000256" key="14">
    <source>
        <dbReference type="ARBA" id="ARBA00034104"/>
    </source>
</evidence>
<dbReference type="AlphaFoldDB" id="A0A2J7QQG1"/>
<feature type="disulfide bond" evidence="17">
    <location>
        <begin position="81"/>
        <end position="332"/>
    </location>
</feature>
<proteinExistence type="inferred from homology"/>
<dbReference type="Gene3D" id="3.40.190.10">
    <property type="entry name" value="Periplasmic binding protein-like II"/>
    <property type="match status" value="2"/>
</dbReference>
<evidence type="ECO:0000256" key="10">
    <source>
        <dbReference type="ARBA" id="ARBA00023180"/>
    </source>
</evidence>
<evidence type="ECO:0000256" key="8">
    <source>
        <dbReference type="ARBA" id="ARBA00023136"/>
    </source>
</evidence>
<comment type="similarity">
    <text evidence="1">Belongs to the glutamate-gated ion channel (TC 1.A.10.1) family.</text>
</comment>
<evidence type="ECO:0000313" key="23">
    <source>
        <dbReference type="Proteomes" id="UP000235965"/>
    </source>
</evidence>
<evidence type="ECO:0000256" key="16">
    <source>
        <dbReference type="PIRSR" id="PIRSR601508-2"/>
    </source>
</evidence>
<evidence type="ECO:0000259" key="21">
    <source>
        <dbReference type="SMART" id="SM00918"/>
    </source>
</evidence>
<accession>A0A2J7QQG1</accession>
<keyword evidence="4 18" id="KW-0812">Transmembrane</keyword>
<keyword evidence="8 18" id="KW-0472">Membrane</keyword>
<evidence type="ECO:0000256" key="11">
    <source>
        <dbReference type="ARBA" id="ARBA00023257"/>
    </source>
</evidence>
<dbReference type="PANTHER" id="PTHR18966">
    <property type="entry name" value="IONOTROPIC GLUTAMATE RECEPTOR"/>
    <property type="match status" value="1"/>
</dbReference>
<name>A0A2J7QQG1_9NEOP</name>
<evidence type="ECO:0000256" key="9">
    <source>
        <dbReference type="ARBA" id="ARBA00023170"/>
    </source>
</evidence>
<feature type="transmembrane region" description="Helical" evidence="18">
    <location>
        <begin position="614"/>
        <end position="635"/>
    </location>
</feature>
<dbReference type="Proteomes" id="UP000235965">
    <property type="component" value="Unassembled WGS sequence"/>
</dbReference>
<evidence type="ECO:0000256" key="1">
    <source>
        <dbReference type="ARBA" id="ARBA00008685"/>
    </source>
</evidence>
<feature type="binding site" evidence="15">
    <location>
        <position position="714"/>
    </location>
    <ligand>
        <name>L-glutamate</name>
        <dbReference type="ChEBI" id="CHEBI:29985"/>
    </ligand>
</feature>
<dbReference type="FunFam" id="3.40.190.10:FF:000061">
    <property type="entry name" value="Glutamate receptor, ionotropic kainate"/>
    <property type="match status" value="1"/>
</dbReference>
<evidence type="ECO:0000256" key="4">
    <source>
        <dbReference type="ARBA" id="ARBA00022692"/>
    </source>
</evidence>
<sequence>MAGSILSLLLVVILPAVHPLPRRVPIAVLFYPEDQPLQHLALRYALQYIYADPELLPGTELYEVELNMSQADSFSTGKRVCGAVSEGVAAVFGPRAPATMGIVQSICETLEVPNLQIYPEVPEDRGKCLINLHPEQESVAQAIADVVRFLRWSSFTVLYETDEGLIRLQEVLKRHGPGDPQIAVRQFLPGTDQRQLLKEVNASSEFRILLDCSVERVLPLLRQAREVRMMSDYHSYFITSLDTHTLDLSEFQASHTNITLLRLVDPENITVQRVVRFWTEKEQYYNRSLGVTAQTVRTETALMHDAVFLFARALHRLYFEPNGSFQVQSLGCDVGNKWAHGFRLASYMKINEVDGMTGKIRFDTFGRRSHFELGVVEYFAGKFQKVGSWELGRGVARTQSASIDAMDRLQNKTFLVSSRIGEPFLMHNKEPGEHKDNDRYVGYSMDLMKEIAKVEPNFQFEFRLVPNNKHGELVDDLIARRTDLAICDLTITHEREQVIDFTMPFMNLGISILFSKPVKEETPLFAFLKPFSIDVWIYVATAYLGVSILLFVLARVSPKEWTNPHPCKSEATGGYLETNLTMSNCIWHNCGSIMQQGSDIAPQAVSTRMVAGMWWFFTLIMCASYTANLAAFLTLNRLEGSISSAEDLAKQHKVKYGTMAGGSTASFFKNSNDSTYKRMYTTMSQSRPSVFVNSNEEGVERVQKGKGLYAFFMESTSIEYQVERKCDLQQVGGLLDSKGYGIGMPVNSPYRTMVSGAVLKLQEKGVLQELKSRWWKVQQGGVSCSEEDAKAPTEDSNKLGLANVGGVFVVLIAGTCAAFLMAVLELLWNCRKIAVQEKISPCEALLSELKFAMNCSNANKPVRRKLEQEDDDDDENAMPVGVSAGSFVRLGFGKLTQAE</sequence>
<dbReference type="Gene3D" id="1.10.287.70">
    <property type="match status" value="1"/>
</dbReference>
<dbReference type="GO" id="GO:0045211">
    <property type="term" value="C:postsynaptic membrane"/>
    <property type="evidence" value="ECO:0007669"/>
    <property type="project" value="UniProtKB-SubCell"/>
</dbReference>
<dbReference type="Pfam" id="PF01094">
    <property type="entry name" value="ANF_receptor"/>
    <property type="match status" value="1"/>
</dbReference>
<dbReference type="InterPro" id="IPR028082">
    <property type="entry name" value="Peripla_BP_I"/>
</dbReference>
<evidence type="ECO:0000256" key="19">
    <source>
        <dbReference type="SAM" id="SignalP"/>
    </source>
</evidence>
<feature type="disulfide bond" evidence="17">
    <location>
        <begin position="726"/>
        <end position="784"/>
    </location>
</feature>
<feature type="binding site" evidence="15">
    <location>
        <position position="490"/>
    </location>
    <ligand>
        <name>L-glutamate</name>
        <dbReference type="ChEBI" id="CHEBI:29985"/>
    </ligand>
</feature>
<dbReference type="InterPro" id="IPR001508">
    <property type="entry name" value="Iono_Glu_rcpt_met"/>
</dbReference>
<evidence type="ECO:0000256" key="2">
    <source>
        <dbReference type="ARBA" id="ARBA00022448"/>
    </source>
</evidence>
<feature type="binding site" evidence="15">
    <location>
        <position position="495"/>
    </location>
    <ligand>
        <name>L-glutamate</name>
        <dbReference type="ChEBI" id="CHEBI:29985"/>
    </ligand>
</feature>
<keyword evidence="6" id="KW-0770">Synapse</keyword>
<dbReference type="InterPro" id="IPR015683">
    <property type="entry name" value="Ionotropic_Glu_rcpt"/>
</dbReference>
<keyword evidence="12" id="KW-1071">Ligand-gated ion channel</keyword>
<evidence type="ECO:0000259" key="20">
    <source>
        <dbReference type="SMART" id="SM00079"/>
    </source>
</evidence>
<organism evidence="22 23">
    <name type="scientific">Cryptotermes secundus</name>
    <dbReference type="NCBI Taxonomy" id="105785"/>
    <lineage>
        <taxon>Eukaryota</taxon>
        <taxon>Metazoa</taxon>
        <taxon>Ecdysozoa</taxon>
        <taxon>Arthropoda</taxon>
        <taxon>Hexapoda</taxon>
        <taxon>Insecta</taxon>
        <taxon>Pterygota</taxon>
        <taxon>Neoptera</taxon>
        <taxon>Polyneoptera</taxon>
        <taxon>Dictyoptera</taxon>
        <taxon>Blattodea</taxon>
        <taxon>Blattoidea</taxon>
        <taxon>Termitoidae</taxon>
        <taxon>Kalotermitidae</taxon>
        <taxon>Cryptotermitinae</taxon>
        <taxon>Cryptotermes</taxon>
    </lineage>
</organism>
<dbReference type="STRING" id="105785.A0A2J7QQG1"/>